<evidence type="ECO:0000313" key="3">
    <source>
        <dbReference type="Proteomes" id="UP001301958"/>
    </source>
</evidence>
<proteinExistence type="predicted"/>
<dbReference type="EMBL" id="MU865527">
    <property type="protein sequence ID" value="KAK4221646.1"/>
    <property type="molecule type" value="Genomic_DNA"/>
</dbReference>
<comment type="caution">
    <text evidence="2">The sequence shown here is derived from an EMBL/GenBank/DDBJ whole genome shotgun (WGS) entry which is preliminary data.</text>
</comment>
<evidence type="ECO:0000313" key="2">
    <source>
        <dbReference type="EMBL" id="KAK4221646.1"/>
    </source>
</evidence>
<protein>
    <submittedName>
        <fullName evidence="2">Heterokaryon incompatibility protein 6,OR allele</fullName>
    </submittedName>
</protein>
<reference evidence="2" key="2">
    <citation type="submission" date="2023-05" db="EMBL/GenBank/DDBJ databases">
        <authorList>
            <consortium name="Lawrence Berkeley National Laboratory"/>
            <person name="Steindorff A."/>
            <person name="Hensen N."/>
            <person name="Bonometti L."/>
            <person name="Westerberg I."/>
            <person name="Brannstrom I.O."/>
            <person name="Guillou S."/>
            <person name="Cros-Aarteil S."/>
            <person name="Calhoun S."/>
            <person name="Haridas S."/>
            <person name="Kuo A."/>
            <person name="Mondo S."/>
            <person name="Pangilinan J."/>
            <person name="Riley R."/>
            <person name="Labutti K."/>
            <person name="Andreopoulos B."/>
            <person name="Lipzen A."/>
            <person name="Chen C."/>
            <person name="Yanf M."/>
            <person name="Daum C."/>
            <person name="Ng V."/>
            <person name="Clum A."/>
            <person name="Ohm R."/>
            <person name="Martin F."/>
            <person name="Silar P."/>
            <person name="Natvig D."/>
            <person name="Lalanne C."/>
            <person name="Gautier V."/>
            <person name="Ament-Velasquez S.L."/>
            <person name="Kruys A."/>
            <person name="Hutchinson M.I."/>
            <person name="Powell A.J."/>
            <person name="Barry K."/>
            <person name="Miller A.N."/>
            <person name="Grigoriev I.V."/>
            <person name="Debuchy R."/>
            <person name="Gladieux P."/>
            <person name="Thoren M.H."/>
            <person name="Johannesson H."/>
        </authorList>
    </citation>
    <scope>NUCLEOTIDE SEQUENCE</scope>
    <source>
        <strain evidence="2">CBS 990.96</strain>
    </source>
</reference>
<accession>A0AAN7BDD7</accession>
<name>A0AAN7BDD7_9PEZI</name>
<keyword evidence="3" id="KW-1185">Reference proteome</keyword>
<evidence type="ECO:0000259" key="1">
    <source>
        <dbReference type="Pfam" id="PF06985"/>
    </source>
</evidence>
<dbReference type="Proteomes" id="UP001301958">
    <property type="component" value="Unassembled WGS sequence"/>
</dbReference>
<dbReference type="AlphaFoldDB" id="A0AAN7BDD7"/>
<gene>
    <name evidence="2" type="ORF">QBC38DRAFT_521662</name>
</gene>
<feature type="domain" description="Heterokaryon incompatibility" evidence="1">
    <location>
        <begin position="46"/>
        <end position="198"/>
    </location>
</feature>
<dbReference type="InterPro" id="IPR010730">
    <property type="entry name" value="HET"/>
</dbReference>
<dbReference type="Pfam" id="PF06985">
    <property type="entry name" value="HET"/>
    <property type="match status" value="1"/>
</dbReference>
<dbReference type="InterPro" id="IPR052895">
    <property type="entry name" value="HetReg/Transcr_Mod"/>
</dbReference>
<organism evidence="2 3">
    <name type="scientific">Podospora fimiseda</name>
    <dbReference type="NCBI Taxonomy" id="252190"/>
    <lineage>
        <taxon>Eukaryota</taxon>
        <taxon>Fungi</taxon>
        <taxon>Dikarya</taxon>
        <taxon>Ascomycota</taxon>
        <taxon>Pezizomycotina</taxon>
        <taxon>Sordariomycetes</taxon>
        <taxon>Sordariomycetidae</taxon>
        <taxon>Sordariales</taxon>
        <taxon>Podosporaceae</taxon>
        <taxon>Podospora</taxon>
    </lineage>
</organism>
<dbReference type="PANTHER" id="PTHR24148:SF64">
    <property type="entry name" value="HETEROKARYON INCOMPATIBILITY DOMAIN-CONTAINING PROTEIN"/>
    <property type="match status" value="1"/>
</dbReference>
<reference evidence="2" key="1">
    <citation type="journal article" date="2023" name="Mol. Phylogenet. Evol.">
        <title>Genome-scale phylogeny and comparative genomics of the fungal order Sordariales.</title>
        <authorList>
            <person name="Hensen N."/>
            <person name="Bonometti L."/>
            <person name="Westerberg I."/>
            <person name="Brannstrom I.O."/>
            <person name="Guillou S."/>
            <person name="Cros-Aarteil S."/>
            <person name="Calhoun S."/>
            <person name="Haridas S."/>
            <person name="Kuo A."/>
            <person name="Mondo S."/>
            <person name="Pangilinan J."/>
            <person name="Riley R."/>
            <person name="LaButti K."/>
            <person name="Andreopoulos B."/>
            <person name="Lipzen A."/>
            <person name="Chen C."/>
            <person name="Yan M."/>
            <person name="Daum C."/>
            <person name="Ng V."/>
            <person name="Clum A."/>
            <person name="Steindorff A."/>
            <person name="Ohm R.A."/>
            <person name="Martin F."/>
            <person name="Silar P."/>
            <person name="Natvig D.O."/>
            <person name="Lalanne C."/>
            <person name="Gautier V."/>
            <person name="Ament-Velasquez S.L."/>
            <person name="Kruys A."/>
            <person name="Hutchinson M.I."/>
            <person name="Powell A.J."/>
            <person name="Barry K."/>
            <person name="Miller A.N."/>
            <person name="Grigoriev I.V."/>
            <person name="Debuchy R."/>
            <person name="Gladieux P."/>
            <person name="Hiltunen Thoren M."/>
            <person name="Johannesson H."/>
        </authorList>
    </citation>
    <scope>NUCLEOTIDE SEQUENCE</scope>
    <source>
        <strain evidence="2">CBS 990.96</strain>
    </source>
</reference>
<dbReference type="Pfam" id="PF26639">
    <property type="entry name" value="Het-6_barrel"/>
    <property type="match status" value="1"/>
</dbReference>
<dbReference type="PANTHER" id="PTHR24148">
    <property type="entry name" value="ANKYRIN REPEAT DOMAIN-CONTAINING PROTEIN 39 HOMOLOG-RELATED"/>
    <property type="match status" value="1"/>
</dbReference>
<sequence length="632" mass="72177">MAQEKYQYRPLKDKTAIRLLTLDRGEFNNPLRGELSIVSIESAGNFEALSYVWAGSGLQDGTANEILLRNNNHGESLLILRGSSITAALRYLRLPDRSRRIWADQCCINQEDLAERSQQVQFMDRIYRDASHVLVWLGMDTDNQAESCFELVKKLDCLLGGGRAEDSDELETYIRENHKDLHALTDHAWFRRGWIVQEIGTTTPATMHWGNSQIEWEMLATICNRLKGYHRLRNALGISTSDISFLYRRFIPPDENTHHANRYNFIYELQRSRHLQFTDDRDRVFAFLGHFSTDLMHPLSCGRISITADYTKNVEQTYIDLAIKVLKENPTAAYILIASVQHPLSTLPSSTTKWETLPDWLKDKHRLPSWVPDWKRSNGIILAEPICPHHAHGNSLPHITTLETNNSFPILQLHGIEIDTIEACSQLLREDDFYRKKSSDHKITIVEQLWHDLCLKREFNLDDKYLPNDDDTAFYAFMQTLSNGCVQAAGHNSVPYQEVPDQVWLEKAARYILSTIGKDSGKISTDLQEVAMSAEDESDSDEWSRWATSASDSRIFGRTKNGYYVLGPATMEKGDVVCVLFGVKVPFCLRPLPGGERRYLLVGECYVHGLMKGEAMDGLVGKSVQERVFEVV</sequence>